<dbReference type="SUPFAM" id="SSF53790">
    <property type="entry name" value="Tetrapyrrole methylase"/>
    <property type="match status" value="1"/>
</dbReference>
<dbReference type="InterPro" id="IPR035996">
    <property type="entry name" value="4pyrrol_Methylase_sf"/>
</dbReference>
<evidence type="ECO:0000256" key="3">
    <source>
        <dbReference type="ARBA" id="ARBA00022603"/>
    </source>
</evidence>
<dbReference type="PANTHER" id="PTHR43182">
    <property type="entry name" value="COBALT-PRECORRIN-6B C(15)-METHYLTRANSFERASE (DECARBOXYLATING)"/>
    <property type="match status" value="1"/>
</dbReference>
<dbReference type="Proteomes" id="UP001597046">
    <property type="component" value="Unassembled WGS sequence"/>
</dbReference>
<accession>A0ABW3N3X1</accession>
<dbReference type="InterPro" id="IPR014008">
    <property type="entry name" value="Cbl_synth_MTase_CbiT"/>
</dbReference>
<keyword evidence="9" id="KW-1185">Reference proteome</keyword>
<dbReference type="Gene3D" id="3.40.50.150">
    <property type="entry name" value="Vaccinia Virus protein VP39"/>
    <property type="match status" value="1"/>
</dbReference>
<sequence length="417" mass="43912">MIDRASDVPIEVVGVGAAGLGTLAPDARRLVDEAEVVVGGDRHLRMLGGRPGVRLVPWPSPLLPGLRALLADVSGRRVVVLASGDPHVSGIGSTLVRELGAEVVRVHPAVSSVALARARMGWAAEDCEVVTLVGRDVDRLRRDLAPRARLVVLTSGEDAPARIASLLADEGYAGSRLTVLADLGTPAESRTEGVAASWDGRPAPRLHLVCVECSTGPASRAPSLVPGLPETAYEHDGQLTKRVVRAAALAHLAPRPGDVMWDLGAGAGSVGIEFARQHPRNEVHAVERDPERAERVRRNARALGVPGLQVVEAWSADAVASLPRPDAVFVGGGATAGLLDECWSALAPGGRLVVHGVTVETELLLHDARRRLGGSMSRIAVEELDGIGSLHGWKPARSIFQWSVEKPVLQEDSESNS</sequence>
<protein>
    <submittedName>
        <fullName evidence="8">Precorrin-6y C5,15-methyltransferase (Decarboxylating) subunit CbiE</fullName>
    </submittedName>
</protein>
<evidence type="ECO:0000256" key="2">
    <source>
        <dbReference type="ARBA" id="ARBA00022573"/>
    </source>
</evidence>
<dbReference type="EMBL" id="JBHTKH010000019">
    <property type="protein sequence ID" value="MFD1056469.1"/>
    <property type="molecule type" value="Genomic_DNA"/>
</dbReference>
<dbReference type="PANTHER" id="PTHR43182:SF1">
    <property type="entry name" value="COBALT-PRECORRIN-7 C(5)-METHYLTRANSFERASE"/>
    <property type="match status" value="1"/>
</dbReference>
<dbReference type="RefSeq" id="WP_386054578.1">
    <property type="nucleotide sequence ID" value="NZ_JBHTKH010000019.1"/>
</dbReference>
<dbReference type="InterPro" id="IPR000878">
    <property type="entry name" value="4pyrrol_Mease"/>
</dbReference>
<dbReference type="NCBIfam" id="TIGR02469">
    <property type="entry name" value="CbiT"/>
    <property type="match status" value="1"/>
</dbReference>
<dbReference type="InterPro" id="IPR012818">
    <property type="entry name" value="CbiE"/>
</dbReference>
<reference evidence="9" key="1">
    <citation type="journal article" date="2019" name="Int. J. Syst. Evol. Microbiol.">
        <title>The Global Catalogue of Microorganisms (GCM) 10K type strain sequencing project: providing services to taxonomists for standard genome sequencing and annotation.</title>
        <authorList>
            <consortium name="The Broad Institute Genomics Platform"/>
            <consortium name="The Broad Institute Genome Sequencing Center for Infectious Disease"/>
            <person name="Wu L."/>
            <person name="Ma J."/>
        </authorList>
    </citation>
    <scope>NUCLEOTIDE SEQUENCE [LARGE SCALE GENOMIC DNA]</scope>
    <source>
        <strain evidence="9">CCUG 57508</strain>
    </source>
</reference>
<evidence type="ECO:0000256" key="5">
    <source>
        <dbReference type="ARBA" id="ARBA00022691"/>
    </source>
</evidence>
<feature type="domain" description="Methyltransferase small" evidence="7">
    <location>
        <begin position="249"/>
        <end position="312"/>
    </location>
</feature>
<proteinExistence type="predicted"/>
<dbReference type="Pfam" id="PF00590">
    <property type="entry name" value="TP_methylase"/>
    <property type="match status" value="1"/>
</dbReference>
<name>A0ABW3N3X1_9MICO</name>
<dbReference type="NCBIfam" id="TIGR02467">
    <property type="entry name" value="CbiE"/>
    <property type="match status" value="1"/>
</dbReference>
<evidence type="ECO:0000313" key="9">
    <source>
        <dbReference type="Proteomes" id="UP001597046"/>
    </source>
</evidence>
<dbReference type="SUPFAM" id="SSF53335">
    <property type="entry name" value="S-adenosyl-L-methionine-dependent methyltransferases"/>
    <property type="match status" value="1"/>
</dbReference>
<keyword evidence="3" id="KW-0489">Methyltransferase</keyword>
<keyword evidence="4" id="KW-0808">Transferase</keyword>
<dbReference type="CDD" id="cd11644">
    <property type="entry name" value="Precorrin-6Y-MT"/>
    <property type="match status" value="1"/>
</dbReference>
<comment type="pathway">
    <text evidence="1">Cofactor biosynthesis; adenosylcobalamin biosynthesis.</text>
</comment>
<organism evidence="8 9">
    <name type="scientific">Terrabacter terrigena</name>
    <dbReference type="NCBI Taxonomy" id="574718"/>
    <lineage>
        <taxon>Bacteria</taxon>
        <taxon>Bacillati</taxon>
        <taxon>Actinomycetota</taxon>
        <taxon>Actinomycetes</taxon>
        <taxon>Micrococcales</taxon>
        <taxon>Intrasporangiaceae</taxon>
        <taxon>Terrabacter</taxon>
    </lineage>
</organism>
<dbReference type="InterPro" id="IPR007848">
    <property type="entry name" value="Small_mtfrase_dom"/>
</dbReference>
<dbReference type="InterPro" id="IPR050714">
    <property type="entry name" value="Cobalamin_biosynth_MTase"/>
</dbReference>
<dbReference type="CDD" id="cd02440">
    <property type="entry name" value="AdoMet_MTases"/>
    <property type="match status" value="1"/>
</dbReference>
<evidence type="ECO:0000259" key="6">
    <source>
        <dbReference type="Pfam" id="PF00590"/>
    </source>
</evidence>
<evidence type="ECO:0000256" key="1">
    <source>
        <dbReference type="ARBA" id="ARBA00004953"/>
    </source>
</evidence>
<keyword evidence="2" id="KW-0169">Cobalamin biosynthesis</keyword>
<dbReference type="InterPro" id="IPR006365">
    <property type="entry name" value="Cbl_synth_CobL"/>
</dbReference>
<keyword evidence="5" id="KW-0949">S-adenosyl-L-methionine</keyword>
<dbReference type="PIRSF" id="PIRSF036428">
    <property type="entry name" value="CobL"/>
    <property type="match status" value="1"/>
</dbReference>
<feature type="domain" description="Tetrapyrrole methylase" evidence="6">
    <location>
        <begin position="12"/>
        <end position="194"/>
    </location>
</feature>
<evidence type="ECO:0000256" key="4">
    <source>
        <dbReference type="ARBA" id="ARBA00022679"/>
    </source>
</evidence>
<evidence type="ECO:0000313" key="8">
    <source>
        <dbReference type="EMBL" id="MFD1056469.1"/>
    </source>
</evidence>
<evidence type="ECO:0000259" key="7">
    <source>
        <dbReference type="Pfam" id="PF05175"/>
    </source>
</evidence>
<dbReference type="Pfam" id="PF05175">
    <property type="entry name" value="MTS"/>
    <property type="match status" value="1"/>
</dbReference>
<dbReference type="Gene3D" id="3.40.1010.10">
    <property type="entry name" value="Cobalt-precorrin-4 Transmethylase, Domain 1"/>
    <property type="match status" value="1"/>
</dbReference>
<comment type="caution">
    <text evidence="8">The sequence shown here is derived from an EMBL/GenBank/DDBJ whole genome shotgun (WGS) entry which is preliminary data.</text>
</comment>
<dbReference type="InterPro" id="IPR014777">
    <property type="entry name" value="4pyrrole_Mease_sub1"/>
</dbReference>
<dbReference type="InterPro" id="IPR029063">
    <property type="entry name" value="SAM-dependent_MTases_sf"/>
</dbReference>
<gene>
    <name evidence="8" type="primary">cbiE</name>
    <name evidence="8" type="ORF">ACFQ2V_19325</name>
</gene>